<name>A0A1E7JGT2_9ACTN</name>
<evidence type="ECO:0000256" key="1">
    <source>
        <dbReference type="ARBA" id="ARBA00008404"/>
    </source>
</evidence>
<dbReference type="STRING" id="933944.AN215_24775"/>
<proteinExistence type="inferred from homology"/>
<dbReference type="Proteomes" id="UP000176087">
    <property type="component" value="Unassembled WGS sequence"/>
</dbReference>
<evidence type="ECO:0000313" key="4">
    <source>
        <dbReference type="Proteomes" id="UP000176087"/>
    </source>
</evidence>
<feature type="transmembrane region" description="Helical" evidence="2">
    <location>
        <begin position="12"/>
        <end position="31"/>
    </location>
</feature>
<keyword evidence="2" id="KW-0812">Transmembrane</keyword>
<reference evidence="3 4" key="1">
    <citation type="journal article" date="2016" name="Front. Microbiol.">
        <title>Comparative Genomics Analysis of Streptomyces Species Reveals Their Adaptation to the Marine Environment and Their Diversity at the Genomic Level.</title>
        <authorList>
            <person name="Tian X."/>
            <person name="Zhang Z."/>
            <person name="Yang T."/>
            <person name="Chen M."/>
            <person name="Li J."/>
            <person name="Chen F."/>
            <person name="Yang J."/>
            <person name="Li W."/>
            <person name="Zhang B."/>
            <person name="Zhang Z."/>
            <person name="Wu J."/>
            <person name="Zhang C."/>
            <person name="Long L."/>
            <person name="Xiao J."/>
        </authorList>
    </citation>
    <scope>NUCLEOTIDE SEQUENCE [LARGE SCALE GENOMIC DNA]</scope>
    <source>
        <strain evidence="3 4">SCSIO 10390</strain>
    </source>
</reference>
<protein>
    <recommendedName>
        <fullName evidence="5">Sodium:proton antiporter</fullName>
    </recommendedName>
</protein>
<keyword evidence="4" id="KW-1185">Reference proteome</keyword>
<dbReference type="InterPro" id="IPR005133">
    <property type="entry name" value="PhaG_MnhG_YufB"/>
</dbReference>
<evidence type="ECO:0000313" key="3">
    <source>
        <dbReference type="EMBL" id="OEU85669.1"/>
    </source>
</evidence>
<feature type="transmembrane region" description="Helical" evidence="2">
    <location>
        <begin position="38"/>
        <end position="58"/>
    </location>
</feature>
<gene>
    <name evidence="3" type="ORF">AN215_24775</name>
</gene>
<keyword evidence="2" id="KW-0472">Membrane</keyword>
<dbReference type="NCBIfam" id="TIGR01300">
    <property type="entry name" value="CPA3_mnhG_phaG"/>
    <property type="match status" value="1"/>
</dbReference>
<organism evidence="3 4">
    <name type="scientific">Streptomyces abyssalis</name>
    <dbReference type="NCBI Taxonomy" id="933944"/>
    <lineage>
        <taxon>Bacteria</taxon>
        <taxon>Bacillati</taxon>
        <taxon>Actinomycetota</taxon>
        <taxon>Actinomycetes</taxon>
        <taxon>Kitasatosporales</taxon>
        <taxon>Streptomycetaceae</taxon>
        <taxon>Streptomyces</taxon>
    </lineage>
</organism>
<dbReference type="PANTHER" id="PTHR34703">
    <property type="entry name" value="ANTIPORTER SUBUNIT MNHG2-RELATED"/>
    <property type="match status" value="1"/>
</dbReference>
<comment type="caution">
    <text evidence="3">The sequence shown here is derived from an EMBL/GenBank/DDBJ whole genome shotgun (WGS) entry which is preliminary data.</text>
</comment>
<sequence>MTLIVLDVLSGILLVAGALFLLSGAVGLLRFPDFYTRIHAVGVTDAVGAGLILLGLLLRTTGWETGIRLVIILFFMALTSPTATHILAHAARRDGVRVWRKGDPRR</sequence>
<dbReference type="Pfam" id="PF03334">
    <property type="entry name" value="PhaG_MnhG_YufB"/>
    <property type="match status" value="1"/>
</dbReference>
<dbReference type="AlphaFoldDB" id="A0A1E7JGT2"/>
<dbReference type="EMBL" id="LJGT01000041">
    <property type="protein sequence ID" value="OEU85669.1"/>
    <property type="molecule type" value="Genomic_DNA"/>
</dbReference>
<keyword evidence="2" id="KW-1133">Transmembrane helix</keyword>
<evidence type="ECO:0008006" key="5">
    <source>
        <dbReference type="Google" id="ProtNLM"/>
    </source>
</evidence>
<dbReference type="GO" id="GO:0015385">
    <property type="term" value="F:sodium:proton antiporter activity"/>
    <property type="evidence" value="ECO:0007669"/>
    <property type="project" value="TreeGrafter"/>
</dbReference>
<accession>A0A1E7JGT2</accession>
<evidence type="ECO:0000256" key="2">
    <source>
        <dbReference type="SAM" id="Phobius"/>
    </source>
</evidence>
<comment type="similarity">
    <text evidence="1">Belongs to the CPA3 antiporters (TC 2.A.63) subunit G family.</text>
</comment>
<dbReference type="RefSeq" id="WP_216093831.1">
    <property type="nucleotide sequence ID" value="NZ_LJGS01000039.1"/>
</dbReference>
<dbReference type="PANTHER" id="PTHR34703:SF1">
    <property type="entry name" value="ANTIPORTER SUBUNIT MNHG2-RELATED"/>
    <property type="match status" value="1"/>
</dbReference>
<feature type="transmembrane region" description="Helical" evidence="2">
    <location>
        <begin position="70"/>
        <end position="91"/>
    </location>
</feature>